<organism evidence="4 5">
    <name type="scientific">Rhamnusium bicolor</name>
    <dbReference type="NCBI Taxonomy" id="1586634"/>
    <lineage>
        <taxon>Eukaryota</taxon>
        <taxon>Metazoa</taxon>
        <taxon>Ecdysozoa</taxon>
        <taxon>Arthropoda</taxon>
        <taxon>Hexapoda</taxon>
        <taxon>Insecta</taxon>
        <taxon>Pterygota</taxon>
        <taxon>Neoptera</taxon>
        <taxon>Endopterygota</taxon>
        <taxon>Coleoptera</taxon>
        <taxon>Polyphaga</taxon>
        <taxon>Cucujiformia</taxon>
        <taxon>Chrysomeloidea</taxon>
        <taxon>Cerambycidae</taxon>
        <taxon>Lepturinae</taxon>
        <taxon>Rhagiini</taxon>
        <taxon>Rhamnusium</taxon>
    </lineage>
</organism>
<gene>
    <name evidence="4" type="ORF">NQ314_011607</name>
</gene>
<proteinExistence type="predicted"/>
<dbReference type="InterPro" id="IPR048998">
    <property type="entry name" value="STPR"/>
</dbReference>
<dbReference type="Proteomes" id="UP001162156">
    <property type="component" value="Unassembled WGS sequence"/>
</dbReference>
<feature type="compositionally biased region" description="Basic and acidic residues" evidence="2">
    <location>
        <begin position="267"/>
        <end position="289"/>
    </location>
</feature>
<feature type="coiled-coil region" evidence="1">
    <location>
        <begin position="143"/>
        <end position="185"/>
    </location>
</feature>
<feature type="compositionally biased region" description="Basic residues" evidence="2">
    <location>
        <begin position="212"/>
        <end position="226"/>
    </location>
</feature>
<keyword evidence="1" id="KW-0175">Coiled coil</keyword>
<protein>
    <recommendedName>
        <fullName evidence="3">STPR domain-containing protein</fullName>
    </recommendedName>
</protein>
<name>A0AAV8XHL9_9CUCU</name>
<evidence type="ECO:0000259" key="3">
    <source>
        <dbReference type="Pfam" id="PF21107"/>
    </source>
</evidence>
<keyword evidence="5" id="KW-1185">Reference proteome</keyword>
<comment type="caution">
    <text evidence="4">The sequence shown here is derived from an EMBL/GenBank/DDBJ whole genome shotgun (WGS) entry which is preliminary data.</text>
</comment>
<sequence>MTTVQINNEQIPTVDHVRNLGVIFDNQLKTTKHVDFVYFFISGIFHFRLLPGAVPNLNFVFHKVEVKEERLDPEYAEALTGTLISETELITEIKLEKYENDNCDEVNTNFSFSSTDDSCNDLGSKISASGNETYKETDEEKELRKYKNAVRGRNKRLNETEEERLKRLKREALRAKVRRSQESEEQKTMRRMKNALRAAFRRRNETPEQRELRKRKDMLRAQRRRKAETETEARIRRYNDAVRAAFRRNNETEEQRMARKMKDIMRAAKRRSMETPEQREMRLRKDRERASKRRMLKKIAEQMSRLDGLAEFGQTGATIKVESAESGTQPLTMASITSIANQCDESSNLDRLQQVLEFIESKTSKSKRRTRAEKTAEFNERPLYHLDLVTNPNVVPCALNYVNDESEFVDGDLRNADGCDNVKMPEQEYEITDISRSMPPQGPDLSIQNIVGREYVSPEGAGKEGTVLLETDRLGLGNFVM</sequence>
<dbReference type="Pfam" id="PF21107">
    <property type="entry name" value="STPRs"/>
    <property type="match status" value="1"/>
</dbReference>
<evidence type="ECO:0000256" key="1">
    <source>
        <dbReference type="SAM" id="Coils"/>
    </source>
</evidence>
<dbReference type="EMBL" id="JANEYF010003231">
    <property type="protein sequence ID" value="KAJ8938095.1"/>
    <property type="molecule type" value="Genomic_DNA"/>
</dbReference>
<reference evidence="4" key="1">
    <citation type="journal article" date="2023" name="Insect Mol. Biol.">
        <title>Genome sequencing provides insights into the evolution of gene families encoding plant cell wall-degrading enzymes in longhorned beetles.</title>
        <authorList>
            <person name="Shin N.R."/>
            <person name="Okamura Y."/>
            <person name="Kirsch R."/>
            <person name="Pauchet Y."/>
        </authorList>
    </citation>
    <scope>NUCLEOTIDE SEQUENCE</scope>
    <source>
        <strain evidence="4">RBIC_L_NR</strain>
    </source>
</reference>
<accession>A0AAV8XHL9</accession>
<feature type="region of interest" description="Disordered" evidence="2">
    <location>
        <begin position="267"/>
        <end position="292"/>
    </location>
</feature>
<evidence type="ECO:0000256" key="2">
    <source>
        <dbReference type="SAM" id="MobiDB-lite"/>
    </source>
</evidence>
<feature type="domain" description="STPR" evidence="3">
    <location>
        <begin position="141"/>
        <end position="213"/>
    </location>
</feature>
<evidence type="ECO:0000313" key="5">
    <source>
        <dbReference type="Proteomes" id="UP001162156"/>
    </source>
</evidence>
<evidence type="ECO:0000313" key="4">
    <source>
        <dbReference type="EMBL" id="KAJ8938095.1"/>
    </source>
</evidence>
<feature type="region of interest" description="Disordered" evidence="2">
    <location>
        <begin position="202"/>
        <end position="232"/>
    </location>
</feature>
<dbReference type="AlphaFoldDB" id="A0AAV8XHL9"/>
<feature type="compositionally biased region" description="Basic and acidic residues" evidence="2">
    <location>
        <begin position="202"/>
        <end position="211"/>
    </location>
</feature>